<evidence type="ECO:0000313" key="2">
    <source>
        <dbReference type="Proteomes" id="UP001314170"/>
    </source>
</evidence>
<comment type="caution">
    <text evidence="1">The sequence shown here is derived from an EMBL/GenBank/DDBJ whole genome shotgun (WGS) entry which is preliminary data.</text>
</comment>
<sequence length="59" mass="6236">MAPITKYKLPYKLVTEFAILATKFASSLTGIVETTVGGDDRFCGLPVGCRVEALKNGSG</sequence>
<name>A0AAV1SL79_9ROSI</name>
<dbReference type="Proteomes" id="UP001314170">
    <property type="component" value="Unassembled WGS sequence"/>
</dbReference>
<evidence type="ECO:0000313" key="1">
    <source>
        <dbReference type="EMBL" id="CAK7351257.1"/>
    </source>
</evidence>
<protein>
    <submittedName>
        <fullName evidence="1">Uncharacterized protein</fullName>
    </submittedName>
</protein>
<keyword evidence="2" id="KW-1185">Reference proteome</keyword>
<reference evidence="1 2" key="1">
    <citation type="submission" date="2024-01" db="EMBL/GenBank/DDBJ databases">
        <authorList>
            <person name="Waweru B."/>
        </authorList>
    </citation>
    <scope>NUCLEOTIDE SEQUENCE [LARGE SCALE GENOMIC DNA]</scope>
</reference>
<proteinExistence type="predicted"/>
<accession>A0AAV1SL79</accession>
<organism evidence="1 2">
    <name type="scientific">Dovyalis caffra</name>
    <dbReference type="NCBI Taxonomy" id="77055"/>
    <lineage>
        <taxon>Eukaryota</taxon>
        <taxon>Viridiplantae</taxon>
        <taxon>Streptophyta</taxon>
        <taxon>Embryophyta</taxon>
        <taxon>Tracheophyta</taxon>
        <taxon>Spermatophyta</taxon>
        <taxon>Magnoliopsida</taxon>
        <taxon>eudicotyledons</taxon>
        <taxon>Gunneridae</taxon>
        <taxon>Pentapetalae</taxon>
        <taxon>rosids</taxon>
        <taxon>fabids</taxon>
        <taxon>Malpighiales</taxon>
        <taxon>Salicaceae</taxon>
        <taxon>Flacourtieae</taxon>
        <taxon>Dovyalis</taxon>
    </lineage>
</organism>
<dbReference type="EMBL" id="CAWUPB010001184">
    <property type="protein sequence ID" value="CAK7351257.1"/>
    <property type="molecule type" value="Genomic_DNA"/>
</dbReference>
<dbReference type="AlphaFoldDB" id="A0AAV1SL79"/>
<gene>
    <name evidence="1" type="ORF">DCAF_LOCUS23763</name>
</gene>